<dbReference type="NCBIfam" id="TIGR02757">
    <property type="entry name" value="TIGR02757 family protein"/>
    <property type="match status" value="1"/>
</dbReference>
<dbReference type="InterPro" id="IPR014127">
    <property type="entry name" value="CHP02757"/>
</dbReference>
<dbReference type="Proteomes" id="UP000249248">
    <property type="component" value="Unassembled WGS sequence"/>
</dbReference>
<organism evidence="1 2">
    <name type="scientific">Putridiphycobacter roseus</name>
    <dbReference type="NCBI Taxonomy" id="2219161"/>
    <lineage>
        <taxon>Bacteria</taxon>
        <taxon>Pseudomonadati</taxon>
        <taxon>Bacteroidota</taxon>
        <taxon>Flavobacteriia</taxon>
        <taxon>Flavobacteriales</taxon>
        <taxon>Crocinitomicaceae</taxon>
        <taxon>Putridiphycobacter</taxon>
    </lineage>
</organism>
<accession>A0A2W1NU03</accession>
<dbReference type="RefSeq" id="WP_111062391.1">
    <property type="nucleotide sequence ID" value="NZ_JBHUCU010000002.1"/>
</dbReference>
<dbReference type="EMBL" id="QKSB01000002">
    <property type="protein sequence ID" value="PZE18238.1"/>
    <property type="molecule type" value="Genomic_DNA"/>
</dbReference>
<evidence type="ECO:0000313" key="1">
    <source>
        <dbReference type="EMBL" id="PZE18238.1"/>
    </source>
</evidence>
<name>A0A2W1NU03_9FLAO</name>
<comment type="caution">
    <text evidence="1">The sequence shown here is derived from an EMBL/GenBank/DDBJ whole genome shotgun (WGS) entry which is preliminary data.</text>
</comment>
<proteinExistence type="predicted"/>
<evidence type="ECO:0000313" key="2">
    <source>
        <dbReference type="Proteomes" id="UP000249248"/>
    </source>
</evidence>
<gene>
    <name evidence="1" type="ORF">DNU06_04685</name>
</gene>
<dbReference type="Pfam" id="PF09674">
    <property type="entry name" value="DUF2400"/>
    <property type="match status" value="1"/>
</dbReference>
<protein>
    <submittedName>
        <fullName evidence="1">TIGR02757 family protein</fullName>
    </submittedName>
</protein>
<keyword evidence="2" id="KW-1185">Reference proteome</keyword>
<dbReference type="OrthoDB" id="9773332at2"/>
<reference evidence="1 2" key="1">
    <citation type="submission" date="2018-06" db="EMBL/GenBank/DDBJ databases">
        <title>The draft genome sequence of Crocinitomix sp. SM1701.</title>
        <authorList>
            <person name="Zhang X."/>
        </authorList>
    </citation>
    <scope>NUCLEOTIDE SEQUENCE [LARGE SCALE GENOMIC DNA]</scope>
    <source>
        <strain evidence="1 2">SM1701</strain>
    </source>
</reference>
<dbReference type="AlphaFoldDB" id="A0A2W1NU03"/>
<sequence length="252" mass="29543">MPYPDIQVFLDEKVEKYNQQHYFLKDDPIGIPHLFTAKEDIEIIGFIVATIAWGKRPMIIKNSNRILEIMGNQPLQYILHASEEDLNDFEFVHRTFNKTDLQYFVLSLRNLYAKQRSIESVFAEHQGNMAEKIHHFRKVFFSLPHESRTTKHVSDPLKNSAAKRLNMYLRWMVRKDQKGVDFGLWKGISPAELYCPLDVHTGNVARKLGLIERKANDWKALEELMTHLRKFDPIDPVKYDFALFGLGVYEGF</sequence>